<accession>A0A6A3L5W6</accession>
<evidence type="ECO:0000256" key="1">
    <source>
        <dbReference type="SAM" id="MobiDB-lite"/>
    </source>
</evidence>
<organism evidence="2 3">
    <name type="scientific">Phytophthora fragariae</name>
    <dbReference type="NCBI Taxonomy" id="53985"/>
    <lineage>
        <taxon>Eukaryota</taxon>
        <taxon>Sar</taxon>
        <taxon>Stramenopiles</taxon>
        <taxon>Oomycota</taxon>
        <taxon>Peronosporomycetes</taxon>
        <taxon>Peronosporales</taxon>
        <taxon>Peronosporaceae</taxon>
        <taxon>Phytophthora</taxon>
    </lineage>
</organism>
<protein>
    <submittedName>
        <fullName evidence="2">Uncharacterized protein</fullName>
    </submittedName>
</protein>
<proteinExistence type="predicted"/>
<dbReference type="AlphaFoldDB" id="A0A6A3L5W6"/>
<dbReference type="EMBL" id="QXFW01000469">
    <property type="protein sequence ID" value="KAE9011294.1"/>
    <property type="molecule type" value="Genomic_DNA"/>
</dbReference>
<evidence type="ECO:0000313" key="3">
    <source>
        <dbReference type="Proteomes" id="UP000460718"/>
    </source>
</evidence>
<evidence type="ECO:0000313" key="2">
    <source>
        <dbReference type="EMBL" id="KAE9011294.1"/>
    </source>
</evidence>
<name>A0A6A3L5W6_9STRA</name>
<comment type="caution">
    <text evidence="2">The sequence shown here is derived from an EMBL/GenBank/DDBJ whole genome shotgun (WGS) entry which is preliminary data.</text>
</comment>
<gene>
    <name evidence="2" type="ORF">PF011_g9431</name>
</gene>
<reference evidence="2 3" key="1">
    <citation type="submission" date="2018-09" db="EMBL/GenBank/DDBJ databases">
        <title>Genomic investigation of the strawberry pathogen Phytophthora fragariae indicates pathogenicity is determined by transcriptional variation in three key races.</title>
        <authorList>
            <person name="Adams T.M."/>
            <person name="Armitage A.D."/>
            <person name="Sobczyk M.K."/>
            <person name="Bates H.J."/>
            <person name="Dunwell J.M."/>
            <person name="Nellist C.F."/>
            <person name="Harrison R.J."/>
        </authorList>
    </citation>
    <scope>NUCLEOTIDE SEQUENCE [LARGE SCALE GENOMIC DNA]</scope>
    <source>
        <strain evidence="2 3">SCRP245</strain>
    </source>
</reference>
<dbReference type="Proteomes" id="UP000460718">
    <property type="component" value="Unassembled WGS sequence"/>
</dbReference>
<sequence length="119" mass="13506">MAMPSPGRDTPAVKTSPAEKEKTESVRITNTSTLPVTSRYAGSTMKDLQRFMIGALRREHAMYEFQKIPNEVSEGEGISYFLQAREPELEDYTAVDLTMKQFKMKTTFLMPCRVWVSCG</sequence>
<feature type="region of interest" description="Disordered" evidence="1">
    <location>
        <begin position="1"/>
        <end position="27"/>
    </location>
</feature>